<accession>A0ABV2VFI4</accession>
<protein>
    <recommendedName>
        <fullName evidence="4">Lipoprotein</fullName>
    </recommendedName>
</protein>
<gene>
    <name evidence="2" type="ORF">ABZ071_06470</name>
</gene>
<proteinExistence type="predicted"/>
<evidence type="ECO:0000313" key="2">
    <source>
        <dbReference type="EMBL" id="MEU0151565.1"/>
    </source>
</evidence>
<keyword evidence="3" id="KW-1185">Reference proteome</keyword>
<feature type="transmembrane region" description="Helical" evidence="1">
    <location>
        <begin position="22"/>
        <end position="44"/>
    </location>
</feature>
<keyword evidence="1" id="KW-0472">Membrane</keyword>
<comment type="caution">
    <text evidence="2">The sequence shown here is derived from an EMBL/GenBank/DDBJ whole genome shotgun (WGS) entry which is preliminary data.</text>
</comment>
<keyword evidence="1" id="KW-0812">Transmembrane</keyword>
<dbReference type="RefSeq" id="WP_355663618.1">
    <property type="nucleotide sequence ID" value="NZ_JBEXRX010000010.1"/>
</dbReference>
<name>A0ABV2VFI4_9ACTN</name>
<evidence type="ECO:0008006" key="4">
    <source>
        <dbReference type="Google" id="ProtNLM"/>
    </source>
</evidence>
<sequence length="46" mass="5198">MGRRNRADREAWIVVEVRAPRWAVWCVAVGAVLVGMSCVAMVALRW</sequence>
<evidence type="ECO:0000313" key="3">
    <source>
        <dbReference type="Proteomes" id="UP001550348"/>
    </source>
</evidence>
<keyword evidence="1" id="KW-1133">Transmembrane helix</keyword>
<organism evidence="2 3">
    <name type="scientific">Micromonospora fulviviridis</name>
    <dbReference type="NCBI Taxonomy" id="47860"/>
    <lineage>
        <taxon>Bacteria</taxon>
        <taxon>Bacillati</taxon>
        <taxon>Actinomycetota</taxon>
        <taxon>Actinomycetes</taxon>
        <taxon>Micromonosporales</taxon>
        <taxon>Micromonosporaceae</taxon>
        <taxon>Micromonospora</taxon>
    </lineage>
</organism>
<dbReference type="EMBL" id="JBEXRX010000010">
    <property type="protein sequence ID" value="MEU0151565.1"/>
    <property type="molecule type" value="Genomic_DNA"/>
</dbReference>
<evidence type="ECO:0000256" key="1">
    <source>
        <dbReference type="SAM" id="Phobius"/>
    </source>
</evidence>
<dbReference type="Proteomes" id="UP001550348">
    <property type="component" value="Unassembled WGS sequence"/>
</dbReference>
<reference evidence="2 3" key="1">
    <citation type="submission" date="2024-06" db="EMBL/GenBank/DDBJ databases">
        <title>The Natural Products Discovery Center: Release of the First 8490 Sequenced Strains for Exploring Actinobacteria Biosynthetic Diversity.</title>
        <authorList>
            <person name="Kalkreuter E."/>
            <person name="Kautsar S.A."/>
            <person name="Yang D."/>
            <person name="Bader C.D."/>
            <person name="Teijaro C.N."/>
            <person name="Fluegel L."/>
            <person name="Davis C.M."/>
            <person name="Simpson J.R."/>
            <person name="Lauterbach L."/>
            <person name="Steele A.D."/>
            <person name="Gui C."/>
            <person name="Meng S."/>
            <person name="Li G."/>
            <person name="Viehrig K."/>
            <person name="Ye F."/>
            <person name="Su P."/>
            <person name="Kiefer A.F."/>
            <person name="Nichols A."/>
            <person name="Cepeda A.J."/>
            <person name="Yan W."/>
            <person name="Fan B."/>
            <person name="Jiang Y."/>
            <person name="Adhikari A."/>
            <person name="Zheng C.-J."/>
            <person name="Schuster L."/>
            <person name="Cowan T.M."/>
            <person name="Smanski M.J."/>
            <person name="Chevrette M.G."/>
            <person name="De Carvalho L.P.S."/>
            <person name="Shen B."/>
        </authorList>
    </citation>
    <scope>NUCLEOTIDE SEQUENCE [LARGE SCALE GENOMIC DNA]</scope>
    <source>
        <strain evidence="2 3">NPDC006286</strain>
    </source>
</reference>